<evidence type="ECO:0000256" key="2">
    <source>
        <dbReference type="SAM" id="MobiDB-lite"/>
    </source>
</evidence>
<evidence type="ECO:0000256" key="1">
    <source>
        <dbReference type="ARBA" id="ARBA00023186"/>
    </source>
</evidence>
<sequence>MSGELMPTKSNTLQLTISAKNKPKLSSAQRKFNSLLKKIDKQRQTLQAWVTAMPRYQQRWHEEFKPLHAQYAERQVSLLNALDHAGDRLKLAKVDRQTLQTVICELATSLMDDTNREQMKALYNKHSGADFDDDERWENLILKEAMEQAYDIKLGDDFDFGSPEELALHLQERLEEQNKTQPGQPERDATAREKKDQEQAHQASQSLRAVYRKLASALHPDRETDEAERQRKTTLMQRANKAYAERNLLELLELQLEAEHLDPVALQTMSDERLKHYNRVLSEQYDGLVVEVSAVAFDFARLFDLDPFTPVTVANSASQVNLALEELEYQVRELEHLLVEIDSPKGLKRWLKAERAAMEDDLLSAFDEFDFFDEPDFSDDPDFPDDSNPFRR</sequence>
<gene>
    <name evidence="3" type="ORF">JWR99_24210</name>
</gene>
<dbReference type="Gene3D" id="1.10.287.110">
    <property type="entry name" value="DnaJ domain"/>
    <property type="match status" value="1"/>
</dbReference>
<accession>A0A9X0YFU9</accession>
<dbReference type="AlphaFoldDB" id="A0A9X0YFU9"/>
<reference evidence="3 4" key="2">
    <citation type="journal article" date="2023" name="Plant Pathol.">
        <title>Dismantling and reorganizing Pseudomonas marginalis sensu#lato.</title>
        <authorList>
            <person name="Sawada H."/>
            <person name="Fujikawa T."/>
            <person name="Satou M."/>
        </authorList>
    </citation>
    <scope>NUCLEOTIDE SEQUENCE [LARGE SCALE GENOMIC DNA]</scope>
    <source>
        <strain evidence="3 4">MAFF 301381</strain>
    </source>
</reference>
<reference evidence="3 4" key="1">
    <citation type="journal article" date="2021" name="Int. J. Syst. Evol. Microbiol.">
        <title>Pseudomonas lactucae sp. nov., a pathogen causing bacterial rot of lettuce in Japan.</title>
        <authorList>
            <person name="Sawada H."/>
            <person name="Fujikawa T."/>
            <person name="Satou M."/>
        </authorList>
    </citation>
    <scope>NUCLEOTIDE SEQUENCE [LARGE SCALE GENOMIC DNA]</scope>
    <source>
        <strain evidence="3 4">MAFF 301381</strain>
    </source>
</reference>
<keyword evidence="4" id="KW-1185">Reference proteome</keyword>
<comment type="caution">
    <text evidence="3">The sequence shown here is derived from an EMBL/GenBank/DDBJ whole genome shotgun (WGS) entry which is preliminary data.</text>
</comment>
<dbReference type="EMBL" id="JAFHKJ010000129">
    <property type="protein sequence ID" value="MBN2978871.1"/>
    <property type="molecule type" value="Genomic_DNA"/>
</dbReference>
<feature type="compositionally biased region" description="Basic and acidic residues" evidence="2">
    <location>
        <begin position="185"/>
        <end position="199"/>
    </location>
</feature>
<dbReference type="Proteomes" id="UP001154860">
    <property type="component" value="Unassembled WGS sequence"/>
</dbReference>
<proteinExistence type="predicted"/>
<protein>
    <submittedName>
        <fullName evidence="3">J domain-containing protein</fullName>
    </submittedName>
</protein>
<keyword evidence="1" id="KW-0143">Chaperone</keyword>
<dbReference type="InterPro" id="IPR036869">
    <property type="entry name" value="J_dom_sf"/>
</dbReference>
<organism evidence="3 4">
    <name type="scientific">Pseudomonas lactucae</name>
    <dbReference type="NCBI Taxonomy" id="2813360"/>
    <lineage>
        <taxon>Bacteria</taxon>
        <taxon>Pseudomonadati</taxon>
        <taxon>Pseudomonadota</taxon>
        <taxon>Gammaproteobacteria</taxon>
        <taxon>Pseudomonadales</taxon>
        <taxon>Pseudomonadaceae</taxon>
        <taxon>Pseudomonas</taxon>
    </lineage>
</organism>
<dbReference type="SUPFAM" id="SSF46565">
    <property type="entry name" value="Chaperone J-domain"/>
    <property type="match status" value="1"/>
</dbReference>
<dbReference type="CDD" id="cd06257">
    <property type="entry name" value="DnaJ"/>
    <property type="match status" value="1"/>
</dbReference>
<name>A0A9X0YFU9_9PSED</name>
<dbReference type="InterPro" id="IPR001623">
    <property type="entry name" value="DnaJ_domain"/>
</dbReference>
<dbReference type="RefSeq" id="WP_205520230.1">
    <property type="nucleotide sequence ID" value="NZ_JAFHKJ010000129.1"/>
</dbReference>
<feature type="region of interest" description="Disordered" evidence="2">
    <location>
        <begin position="175"/>
        <end position="205"/>
    </location>
</feature>
<evidence type="ECO:0000313" key="3">
    <source>
        <dbReference type="EMBL" id="MBN2978871.1"/>
    </source>
</evidence>
<evidence type="ECO:0000313" key="4">
    <source>
        <dbReference type="Proteomes" id="UP001154860"/>
    </source>
</evidence>